<dbReference type="EMBL" id="KE345184">
    <property type="protein sequence ID" value="EXB94972.1"/>
    <property type="molecule type" value="Genomic_DNA"/>
</dbReference>
<reference evidence="2" key="1">
    <citation type="submission" date="2013-01" db="EMBL/GenBank/DDBJ databases">
        <title>Draft Genome Sequence of a Mulberry Tree, Morus notabilis C.K. Schneid.</title>
        <authorList>
            <person name="He N."/>
            <person name="Zhao S."/>
        </authorList>
    </citation>
    <scope>NUCLEOTIDE SEQUENCE</scope>
</reference>
<name>W9S9J1_9ROSA</name>
<keyword evidence="2" id="KW-1185">Reference proteome</keyword>
<dbReference type="Proteomes" id="UP000030645">
    <property type="component" value="Unassembled WGS sequence"/>
</dbReference>
<gene>
    <name evidence="1" type="ORF">L484_006737</name>
</gene>
<sequence>MDRFYSEKESADIDAVPLAQVHLETKLNIPQVLANAVSTDRKAKAEICKNIGEE</sequence>
<organism evidence="1 2">
    <name type="scientific">Morus notabilis</name>
    <dbReference type="NCBI Taxonomy" id="981085"/>
    <lineage>
        <taxon>Eukaryota</taxon>
        <taxon>Viridiplantae</taxon>
        <taxon>Streptophyta</taxon>
        <taxon>Embryophyta</taxon>
        <taxon>Tracheophyta</taxon>
        <taxon>Spermatophyta</taxon>
        <taxon>Magnoliopsida</taxon>
        <taxon>eudicotyledons</taxon>
        <taxon>Gunneridae</taxon>
        <taxon>Pentapetalae</taxon>
        <taxon>rosids</taxon>
        <taxon>fabids</taxon>
        <taxon>Rosales</taxon>
        <taxon>Moraceae</taxon>
        <taxon>Moreae</taxon>
        <taxon>Morus</taxon>
    </lineage>
</organism>
<evidence type="ECO:0000313" key="1">
    <source>
        <dbReference type="EMBL" id="EXB94972.1"/>
    </source>
</evidence>
<proteinExistence type="predicted"/>
<dbReference type="AlphaFoldDB" id="W9S9J1"/>
<accession>W9S9J1</accession>
<protein>
    <submittedName>
        <fullName evidence="1">Uncharacterized protein</fullName>
    </submittedName>
</protein>
<evidence type="ECO:0000313" key="2">
    <source>
        <dbReference type="Proteomes" id="UP000030645"/>
    </source>
</evidence>